<accession>A0AAV5WB82</accession>
<feature type="non-terminal residue" evidence="1">
    <location>
        <position position="98"/>
    </location>
</feature>
<comment type="caution">
    <text evidence="1">The sequence shown here is derived from an EMBL/GenBank/DDBJ whole genome shotgun (WGS) entry which is preliminary data.</text>
</comment>
<reference evidence="1" key="1">
    <citation type="submission" date="2023-10" db="EMBL/GenBank/DDBJ databases">
        <title>Genome assembly of Pristionchus species.</title>
        <authorList>
            <person name="Yoshida K."/>
            <person name="Sommer R.J."/>
        </authorList>
    </citation>
    <scope>NUCLEOTIDE SEQUENCE</scope>
    <source>
        <strain evidence="1">RS5133</strain>
    </source>
</reference>
<dbReference type="Proteomes" id="UP001432322">
    <property type="component" value="Unassembled WGS sequence"/>
</dbReference>
<gene>
    <name evidence="1" type="ORF">PFISCL1PPCAC_18972</name>
</gene>
<evidence type="ECO:0000313" key="2">
    <source>
        <dbReference type="Proteomes" id="UP001432322"/>
    </source>
</evidence>
<dbReference type="AlphaFoldDB" id="A0AAV5WB82"/>
<protein>
    <submittedName>
        <fullName evidence="1">Uncharacterized protein</fullName>
    </submittedName>
</protein>
<organism evidence="1 2">
    <name type="scientific">Pristionchus fissidentatus</name>
    <dbReference type="NCBI Taxonomy" id="1538716"/>
    <lineage>
        <taxon>Eukaryota</taxon>
        <taxon>Metazoa</taxon>
        <taxon>Ecdysozoa</taxon>
        <taxon>Nematoda</taxon>
        <taxon>Chromadorea</taxon>
        <taxon>Rhabditida</taxon>
        <taxon>Rhabditina</taxon>
        <taxon>Diplogasteromorpha</taxon>
        <taxon>Diplogasteroidea</taxon>
        <taxon>Neodiplogasteridae</taxon>
        <taxon>Pristionchus</taxon>
    </lineage>
</organism>
<evidence type="ECO:0000313" key="1">
    <source>
        <dbReference type="EMBL" id="GMT27675.1"/>
    </source>
</evidence>
<name>A0AAV5WB82_9BILA</name>
<dbReference type="EMBL" id="BTSY01000005">
    <property type="protein sequence ID" value="GMT27675.1"/>
    <property type="molecule type" value="Genomic_DNA"/>
</dbReference>
<sequence>MLCGKHNFQGTNHYRIIHKTLISIDQSLSRERTVSQIDLVVVIRIQKRENFRIGGDPVHSADLHIFSLQIFDRLEKGGIAVVELTFEDSNFVVLSNFF</sequence>
<keyword evidence="2" id="KW-1185">Reference proteome</keyword>
<proteinExistence type="predicted"/>